<dbReference type="EMBL" id="KB446548">
    <property type="protein sequence ID" value="EME38121.1"/>
    <property type="molecule type" value="Genomic_DNA"/>
</dbReference>
<dbReference type="HOGENOM" id="CLU_1835124_0_0_1"/>
<accession>M2XGC4</accession>
<gene>
    <name evidence="2" type="ORF">DOTSEDRAFT_39655</name>
</gene>
<evidence type="ECO:0000256" key="1">
    <source>
        <dbReference type="SAM" id="MobiDB-lite"/>
    </source>
</evidence>
<protein>
    <submittedName>
        <fullName evidence="2">Uncharacterized protein</fullName>
    </submittedName>
</protein>
<reference evidence="2 3" key="2">
    <citation type="journal article" date="2012" name="PLoS Pathog.">
        <title>Diverse lifestyles and strategies of plant pathogenesis encoded in the genomes of eighteen Dothideomycetes fungi.</title>
        <authorList>
            <person name="Ohm R.A."/>
            <person name="Feau N."/>
            <person name="Henrissat B."/>
            <person name="Schoch C.L."/>
            <person name="Horwitz B.A."/>
            <person name="Barry K.W."/>
            <person name="Condon B.J."/>
            <person name="Copeland A.C."/>
            <person name="Dhillon B."/>
            <person name="Glaser F."/>
            <person name="Hesse C.N."/>
            <person name="Kosti I."/>
            <person name="LaButti K."/>
            <person name="Lindquist E.A."/>
            <person name="Lucas S."/>
            <person name="Salamov A.A."/>
            <person name="Bradshaw R.E."/>
            <person name="Ciuffetti L."/>
            <person name="Hamelin R.C."/>
            <person name="Kema G.H.J."/>
            <person name="Lawrence C."/>
            <person name="Scott J.A."/>
            <person name="Spatafora J.W."/>
            <person name="Turgeon B.G."/>
            <person name="de Wit P.J.G.M."/>
            <person name="Zhong S."/>
            <person name="Goodwin S.B."/>
            <person name="Grigoriev I.V."/>
        </authorList>
    </citation>
    <scope>NUCLEOTIDE SEQUENCE [LARGE SCALE GENOMIC DNA]</scope>
    <source>
        <strain evidence="3">NZE10 / CBS 128990</strain>
    </source>
</reference>
<evidence type="ECO:0000313" key="2">
    <source>
        <dbReference type="EMBL" id="EME38121.1"/>
    </source>
</evidence>
<reference evidence="3" key="1">
    <citation type="journal article" date="2012" name="PLoS Genet.">
        <title>The genomes of the fungal plant pathogens Cladosporium fulvum and Dothistroma septosporum reveal adaptation to different hosts and lifestyles but also signatures of common ancestry.</title>
        <authorList>
            <person name="de Wit P.J.G.M."/>
            <person name="van der Burgt A."/>
            <person name="Oekmen B."/>
            <person name="Stergiopoulos I."/>
            <person name="Abd-Elsalam K.A."/>
            <person name="Aerts A.L."/>
            <person name="Bahkali A.H."/>
            <person name="Beenen H.G."/>
            <person name="Chettri P."/>
            <person name="Cox M.P."/>
            <person name="Datema E."/>
            <person name="de Vries R.P."/>
            <person name="Dhillon B."/>
            <person name="Ganley A.R."/>
            <person name="Griffiths S.A."/>
            <person name="Guo Y."/>
            <person name="Hamelin R.C."/>
            <person name="Henrissat B."/>
            <person name="Kabir M.S."/>
            <person name="Jashni M.K."/>
            <person name="Kema G."/>
            <person name="Klaubauf S."/>
            <person name="Lapidus A."/>
            <person name="Levasseur A."/>
            <person name="Lindquist E."/>
            <person name="Mehrabi R."/>
            <person name="Ohm R.A."/>
            <person name="Owen T.J."/>
            <person name="Salamov A."/>
            <person name="Schwelm A."/>
            <person name="Schijlen E."/>
            <person name="Sun H."/>
            <person name="van den Burg H.A."/>
            <person name="van Ham R.C.H.J."/>
            <person name="Zhang S."/>
            <person name="Goodwin S.B."/>
            <person name="Grigoriev I.V."/>
            <person name="Collemare J."/>
            <person name="Bradshaw R.E."/>
        </authorList>
    </citation>
    <scope>NUCLEOTIDE SEQUENCE [LARGE SCALE GENOMIC DNA]</scope>
    <source>
        <strain evidence="3">NZE10 / CBS 128990</strain>
    </source>
</reference>
<dbReference type="Proteomes" id="UP000016933">
    <property type="component" value="Unassembled WGS sequence"/>
</dbReference>
<name>M2XGC4_DOTSN</name>
<keyword evidence="3" id="KW-1185">Reference proteome</keyword>
<feature type="compositionally biased region" description="Polar residues" evidence="1">
    <location>
        <begin position="95"/>
        <end position="110"/>
    </location>
</feature>
<sequence length="140" mass="15272">MPGALGSLSAGPAGGHIFFRHPGVHHCSLYLQCDREEPRRLSRYVLLDVPSCKSFNLADITFRMEKPLLTLRSYRISTRGPFVAPPRPPLPIASTADNGTNPPNHTTAARRTSLLPFSPTASNTDHTYDTYGREGGAKNA</sequence>
<dbReference type="AlphaFoldDB" id="M2XGC4"/>
<organism evidence="2 3">
    <name type="scientific">Dothistroma septosporum (strain NZE10 / CBS 128990)</name>
    <name type="common">Red band needle blight fungus</name>
    <name type="synonym">Mycosphaerella pini</name>
    <dbReference type="NCBI Taxonomy" id="675120"/>
    <lineage>
        <taxon>Eukaryota</taxon>
        <taxon>Fungi</taxon>
        <taxon>Dikarya</taxon>
        <taxon>Ascomycota</taxon>
        <taxon>Pezizomycotina</taxon>
        <taxon>Dothideomycetes</taxon>
        <taxon>Dothideomycetidae</taxon>
        <taxon>Mycosphaerellales</taxon>
        <taxon>Mycosphaerellaceae</taxon>
        <taxon>Dothistroma</taxon>
    </lineage>
</organism>
<evidence type="ECO:0000313" key="3">
    <source>
        <dbReference type="Proteomes" id="UP000016933"/>
    </source>
</evidence>
<feature type="compositionally biased region" description="Basic and acidic residues" evidence="1">
    <location>
        <begin position="126"/>
        <end position="140"/>
    </location>
</feature>
<proteinExistence type="predicted"/>
<feature type="region of interest" description="Disordered" evidence="1">
    <location>
        <begin position="80"/>
        <end position="140"/>
    </location>
</feature>